<dbReference type="OrthoDB" id="7206138at2"/>
<dbReference type="AlphaFoldDB" id="A0A418NX27"/>
<protein>
    <submittedName>
        <fullName evidence="1">Uncharacterized protein</fullName>
    </submittedName>
</protein>
<accession>A0A418NX27</accession>
<name>A0A418NX27_9SPHN</name>
<gene>
    <name evidence="1" type="ORF">D2V07_02685</name>
</gene>
<evidence type="ECO:0000313" key="2">
    <source>
        <dbReference type="Proteomes" id="UP000286576"/>
    </source>
</evidence>
<keyword evidence="2" id="KW-1185">Reference proteome</keyword>
<reference evidence="1 2" key="1">
    <citation type="submission" date="2018-08" db="EMBL/GenBank/DDBJ databases">
        <title>Erythrobacter zhengii sp.nov., a bacterium isolated from deep-sea sediment.</title>
        <authorList>
            <person name="Fang C."/>
            <person name="Wu Y.-H."/>
            <person name="Sun C."/>
            <person name="Wang H."/>
            <person name="Cheng H."/>
            <person name="Meng F.-X."/>
            <person name="Wang C.-S."/>
            <person name="Xu X.-W."/>
        </authorList>
    </citation>
    <scope>NUCLEOTIDE SEQUENCE [LARGE SCALE GENOMIC DNA]</scope>
    <source>
        <strain evidence="1 2">V18</strain>
    </source>
</reference>
<evidence type="ECO:0000313" key="1">
    <source>
        <dbReference type="EMBL" id="RIV89163.1"/>
    </source>
</evidence>
<proteinExistence type="predicted"/>
<organism evidence="1 2">
    <name type="scientific">Aurantiacibacter zhengii</name>
    <dbReference type="NCBI Taxonomy" id="2307003"/>
    <lineage>
        <taxon>Bacteria</taxon>
        <taxon>Pseudomonadati</taxon>
        <taxon>Pseudomonadota</taxon>
        <taxon>Alphaproteobacteria</taxon>
        <taxon>Sphingomonadales</taxon>
        <taxon>Erythrobacteraceae</taxon>
        <taxon>Aurantiacibacter</taxon>
    </lineage>
</organism>
<dbReference type="EMBL" id="QXFL01000001">
    <property type="protein sequence ID" value="RIV89163.1"/>
    <property type="molecule type" value="Genomic_DNA"/>
</dbReference>
<sequence length="75" mass="8321">MFTQLNPPLPVFIVDRGKGLAMGVIDYGPEHHLIWVTALDENGEIWCAPNPKVRMQGNWTMGREVPEAEFGGLGD</sequence>
<dbReference type="RefSeq" id="WP_119584443.1">
    <property type="nucleotide sequence ID" value="NZ_CAWODQ010000001.1"/>
</dbReference>
<dbReference type="Proteomes" id="UP000286576">
    <property type="component" value="Unassembled WGS sequence"/>
</dbReference>
<comment type="caution">
    <text evidence="1">The sequence shown here is derived from an EMBL/GenBank/DDBJ whole genome shotgun (WGS) entry which is preliminary data.</text>
</comment>